<dbReference type="EC" id="3.4.19.12" evidence="3"/>
<feature type="domain" description="OTU" evidence="11">
    <location>
        <begin position="144"/>
        <end position="346"/>
    </location>
</feature>
<comment type="catalytic activity">
    <reaction evidence="1">
        <text>Thiol-dependent hydrolysis of ester, thioester, amide, peptide and isopeptide bonds formed by the C-terminal Gly of ubiquitin (a 76-residue protein attached to proteins as an intracellular targeting signal).</text>
        <dbReference type="EC" id="3.4.19.12"/>
    </reaction>
</comment>
<evidence type="ECO:0000256" key="2">
    <source>
        <dbReference type="ARBA" id="ARBA00005865"/>
    </source>
</evidence>
<keyword evidence="7" id="KW-0833">Ubl conjugation pathway</keyword>
<keyword evidence="6" id="KW-0863">Zinc-finger</keyword>
<evidence type="ECO:0000259" key="11">
    <source>
        <dbReference type="PROSITE" id="PS50802"/>
    </source>
</evidence>
<keyword evidence="4" id="KW-0645">Protease</keyword>
<evidence type="ECO:0000313" key="12">
    <source>
        <dbReference type="EMBL" id="CAF0785090.1"/>
    </source>
</evidence>
<gene>
    <name evidence="12" type="ORF">JXQ802_LOCUS3432</name>
    <name evidence="13" type="ORF">PYM288_LOCUS6365</name>
</gene>
<dbReference type="EMBL" id="CAJNOL010000046">
    <property type="protein sequence ID" value="CAF0785090.1"/>
    <property type="molecule type" value="Genomic_DNA"/>
</dbReference>
<dbReference type="GO" id="GO:0070530">
    <property type="term" value="F:K63-linked polyubiquitin modification-dependent protein binding"/>
    <property type="evidence" value="ECO:0007669"/>
    <property type="project" value="TreeGrafter"/>
</dbReference>
<dbReference type="GO" id="GO:0005634">
    <property type="term" value="C:nucleus"/>
    <property type="evidence" value="ECO:0007669"/>
    <property type="project" value="TreeGrafter"/>
</dbReference>
<dbReference type="GO" id="GO:0071108">
    <property type="term" value="P:protein K48-linked deubiquitination"/>
    <property type="evidence" value="ECO:0007669"/>
    <property type="project" value="TreeGrafter"/>
</dbReference>
<evidence type="ECO:0000256" key="10">
    <source>
        <dbReference type="ARBA" id="ARBA00022833"/>
    </source>
</evidence>
<evidence type="ECO:0000256" key="9">
    <source>
        <dbReference type="ARBA" id="ARBA00022807"/>
    </source>
</evidence>
<dbReference type="InterPro" id="IPR003323">
    <property type="entry name" value="OTU_dom"/>
</dbReference>
<dbReference type="GO" id="GO:0071947">
    <property type="term" value="P:protein deubiquitination involved in ubiquitin-dependent protein catabolic process"/>
    <property type="evidence" value="ECO:0007669"/>
    <property type="project" value="TreeGrafter"/>
</dbReference>
<keyword evidence="5" id="KW-0479">Metal-binding</keyword>
<dbReference type="PANTHER" id="PTHR13367:SF27">
    <property type="entry name" value="OTU DOMAIN-CONTAINING PROTEIN"/>
    <property type="match status" value="1"/>
</dbReference>
<keyword evidence="10" id="KW-0862">Zinc</keyword>
<evidence type="ECO:0000256" key="3">
    <source>
        <dbReference type="ARBA" id="ARBA00012759"/>
    </source>
</evidence>
<dbReference type="PANTHER" id="PTHR13367">
    <property type="entry name" value="UBIQUITIN THIOESTERASE"/>
    <property type="match status" value="1"/>
</dbReference>
<dbReference type="PROSITE" id="PS50802">
    <property type="entry name" value="OTU"/>
    <property type="match status" value="1"/>
</dbReference>
<evidence type="ECO:0000313" key="14">
    <source>
        <dbReference type="Proteomes" id="UP000663854"/>
    </source>
</evidence>
<sequence>MNNYISYHDGNINEDTYDDDSIDRKHHLYNSLGSIQLQRTNINPSNYPILHQTLSTISPNQTHVHHQRDILAKNSRRIFINDDIITIDHNDTDASFILPNLYELPEDIRMRVMDNLVDISTMVSLEETRRLNWWVNKKLPCSKLYPLVTSGDGNCLLHATSLAMWGFHDHSLSMRKALNETLITSKPNNSLYRRWRWTQSVQNKKYGLVFSEQEWDEEWRSLLRLSSAEPRVSQTRSFDLNSSIDEINYSKSSQTNIDLPTKSSSQSTRQYYESLEEFHVYVLANNIRRPIVIYSDTILRTNDGEAISPIEFGGIYLPLEISPDKCHKQPIFLAYDAAHFSALLPMEQNSKSTSKITYRIPLIDIDTFDILPIHFCIDPGVNFQWPIDEELSDDKIHFYMNYGENRMNILEKYLNLSKEYFSLNNLFLQTIKTKHDNRISTTDINLSNELNSTITNKKFSRPSLNSFSKIFRRTFIEPFSSTKRLSHKNSHDSSIQDTSNLSIINKNMFENQRSSPLLNHHTNILTIILTNFQPKRPQTSDNMIKNYIDTCMNEYYFEKNQKQINNENENLQNIEPLTSLNETNISKIINHYSDSTDTSSSTINSYHQDTVSTNISTNMNKNSHEKQTRHKLLQIPLNSLNKTIPLNQHIEKNSNIGNLLPIENSQFSINDNYIEQTQPKSNRLIQNNSVDMTNDQHSNLAFHGNSISNKFFPSQNLISSPLKRQQSISSDKTLNNSFENNQNLNNFKSTSININKRIQILNSISNLTQQKRL</sequence>
<evidence type="ECO:0000256" key="8">
    <source>
        <dbReference type="ARBA" id="ARBA00022801"/>
    </source>
</evidence>
<dbReference type="Proteomes" id="UP000663870">
    <property type="component" value="Unassembled WGS sequence"/>
</dbReference>
<keyword evidence="15" id="KW-1185">Reference proteome</keyword>
<proteinExistence type="inferred from homology"/>
<evidence type="ECO:0000256" key="7">
    <source>
        <dbReference type="ARBA" id="ARBA00022786"/>
    </source>
</evidence>
<dbReference type="Proteomes" id="UP000663854">
    <property type="component" value="Unassembled WGS sequence"/>
</dbReference>
<dbReference type="Pfam" id="PF02338">
    <property type="entry name" value="OTU"/>
    <property type="match status" value="1"/>
</dbReference>
<dbReference type="GO" id="GO:0004843">
    <property type="term" value="F:cysteine-type deubiquitinase activity"/>
    <property type="evidence" value="ECO:0007669"/>
    <property type="project" value="UniProtKB-EC"/>
</dbReference>
<evidence type="ECO:0000256" key="1">
    <source>
        <dbReference type="ARBA" id="ARBA00000707"/>
    </source>
</evidence>
<evidence type="ECO:0000256" key="5">
    <source>
        <dbReference type="ARBA" id="ARBA00022723"/>
    </source>
</evidence>
<dbReference type="GO" id="GO:0035871">
    <property type="term" value="P:protein K11-linked deubiquitination"/>
    <property type="evidence" value="ECO:0007669"/>
    <property type="project" value="TreeGrafter"/>
</dbReference>
<comment type="caution">
    <text evidence="13">The sequence shown here is derived from an EMBL/GenBank/DDBJ whole genome shotgun (WGS) entry which is preliminary data.</text>
</comment>
<protein>
    <recommendedName>
        <fullName evidence="3">ubiquitinyl hydrolase 1</fullName>
        <ecNumber evidence="3">3.4.19.12</ecNumber>
    </recommendedName>
</protein>
<keyword evidence="9" id="KW-0788">Thiol protease</keyword>
<name>A0A813VHJ6_9BILA</name>
<dbReference type="AlphaFoldDB" id="A0A813VHJ6"/>
<dbReference type="GO" id="GO:0070536">
    <property type="term" value="P:protein K63-linked deubiquitination"/>
    <property type="evidence" value="ECO:0007669"/>
    <property type="project" value="TreeGrafter"/>
</dbReference>
<evidence type="ECO:0000313" key="13">
    <source>
        <dbReference type="EMBL" id="CAF0836749.1"/>
    </source>
</evidence>
<evidence type="ECO:0000256" key="6">
    <source>
        <dbReference type="ARBA" id="ARBA00022771"/>
    </source>
</evidence>
<evidence type="ECO:0000256" key="4">
    <source>
        <dbReference type="ARBA" id="ARBA00022670"/>
    </source>
</evidence>
<dbReference type="CDD" id="cd22768">
    <property type="entry name" value="OTU_OTUD7"/>
    <property type="match status" value="1"/>
</dbReference>
<evidence type="ECO:0000313" key="15">
    <source>
        <dbReference type="Proteomes" id="UP000663870"/>
    </source>
</evidence>
<dbReference type="EMBL" id="CAJNOH010000070">
    <property type="protein sequence ID" value="CAF0836749.1"/>
    <property type="molecule type" value="Genomic_DNA"/>
</dbReference>
<keyword evidence="8" id="KW-0378">Hydrolase</keyword>
<dbReference type="InterPro" id="IPR051346">
    <property type="entry name" value="OTU_Deubiquitinase"/>
</dbReference>
<comment type="similarity">
    <text evidence="2">Belongs to the peptidase C64 family.</text>
</comment>
<reference evidence="13" key="1">
    <citation type="submission" date="2021-02" db="EMBL/GenBank/DDBJ databases">
        <authorList>
            <person name="Nowell W R."/>
        </authorList>
    </citation>
    <scope>NUCLEOTIDE SEQUENCE</scope>
</reference>
<dbReference type="GO" id="GO:0008270">
    <property type="term" value="F:zinc ion binding"/>
    <property type="evidence" value="ECO:0007669"/>
    <property type="project" value="UniProtKB-KW"/>
</dbReference>
<dbReference type="GO" id="GO:0005737">
    <property type="term" value="C:cytoplasm"/>
    <property type="evidence" value="ECO:0007669"/>
    <property type="project" value="TreeGrafter"/>
</dbReference>
<accession>A0A813VHJ6</accession>
<organism evidence="13 14">
    <name type="scientific">Rotaria sordida</name>
    <dbReference type="NCBI Taxonomy" id="392033"/>
    <lineage>
        <taxon>Eukaryota</taxon>
        <taxon>Metazoa</taxon>
        <taxon>Spiralia</taxon>
        <taxon>Gnathifera</taxon>
        <taxon>Rotifera</taxon>
        <taxon>Eurotatoria</taxon>
        <taxon>Bdelloidea</taxon>
        <taxon>Philodinida</taxon>
        <taxon>Philodinidae</taxon>
        <taxon>Rotaria</taxon>
    </lineage>
</organism>